<keyword evidence="3" id="KW-1185">Reference proteome</keyword>
<evidence type="ECO:0000313" key="2">
    <source>
        <dbReference type="EMBL" id="MVN92823.1"/>
    </source>
</evidence>
<keyword evidence="1" id="KW-0732">Signal</keyword>
<dbReference type="SUPFAM" id="SSF48208">
    <property type="entry name" value="Six-hairpin glycosidases"/>
    <property type="match status" value="1"/>
</dbReference>
<dbReference type="GO" id="GO:0016787">
    <property type="term" value="F:hydrolase activity"/>
    <property type="evidence" value="ECO:0007669"/>
    <property type="project" value="UniProtKB-KW"/>
</dbReference>
<feature type="chain" id="PRO_5026210562" evidence="1">
    <location>
        <begin position="21"/>
        <end position="387"/>
    </location>
</feature>
<dbReference type="InterPro" id="IPR053169">
    <property type="entry name" value="MUG_Protein"/>
</dbReference>
<dbReference type="InterPro" id="IPR008928">
    <property type="entry name" value="6-hairpin_glycosidase_sf"/>
</dbReference>
<reference evidence="2 3" key="1">
    <citation type="submission" date="2019-12" db="EMBL/GenBank/DDBJ databases">
        <title>Mucilaginibacter sp. HME9299 genome sequencing and assembly.</title>
        <authorList>
            <person name="Kang H."/>
            <person name="Kim H."/>
            <person name="Joh K."/>
        </authorList>
    </citation>
    <scope>NUCLEOTIDE SEQUENCE [LARGE SCALE GENOMIC DNA]</scope>
    <source>
        <strain evidence="2 3">HME9299</strain>
    </source>
</reference>
<dbReference type="PANTHER" id="PTHR47791:SF3">
    <property type="entry name" value="MEIOTICALLY UP-REGULATED GENE 191 PROTEIN"/>
    <property type="match status" value="1"/>
</dbReference>
<accession>A0A6I4IR29</accession>
<gene>
    <name evidence="2" type="ORF">GO816_16935</name>
</gene>
<dbReference type="PROSITE" id="PS51257">
    <property type="entry name" value="PROKAR_LIPOPROTEIN"/>
    <property type="match status" value="1"/>
</dbReference>
<name>A0A6I4IR29_9SPHI</name>
<dbReference type="PANTHER" id="PTHR47791">
    <property type="entry name" value="MEIOTICALLY UP-REGULATED GENE 191 PROTEIN"/>
    <property type="match status" value="1"/>
</dbReference>
<dbReference type="AlphaFoldDB" id="A0A6I4IR29"/>
<dbReference type="GO" id="GO:0005975">
    <property type="term" value="P:carbohydrate metabolic process"/>
    <property type="evidence" value="ECO:0007669"/>
    <property type="project" value="InterPro"/>
</dbReference>
<dbReference type="Pfam" id="PF03663">
    <property type="entry name" value="Glyco_hydro_76"/>
    <property type="match status" value="1"/>
</dbReference>
<dbReference type="Gene3D" id="1.50.10.20">
    <property type="match status" value="1"/>
</dbReference>
<dbReference type="Proteomes" id="UP000434850">
    <property type="component" value="Unassembled WGS sequence"/>
</dbReference>
<dbReference type="InterPro" id="IPR005198">
    <property type="entry name" value="Glyco_hydro_76"/>
</dbReference>
<dbReference type="InterPro" id="IPR014512">
    <property type="entry name" value="O_gly_hydro"/>
</dbReference>
<feature type="signal peptide" evidence="1">
    <location>
        <begin position="1"/>
        <end position="20"/>
    </location>
</feature>
<dbReference type="PIRSF" id="PIRSF021505">
    <property type="entry name" value="O_gly_hdrol"/>
    <property type="match status" value="1"/>
</dbReference>
<protein>
    <submittedName>
        <fullName evidence="2">Glycosyl hydrolase family 76</fullName>
    </submittedName>
</protein>
<proteinExistence type="predicted"/>
<organism evidence="2 3">
    <name type="scientific">Mucilaginibacter aquatilis</name>
    <dbReference type="NCBI Taxonomy" id="1517760"/>
    <lineage>
        <taxon>Bacteria</taxon>
        <taxon>Pseudomonadati</taxon>
        <taxon>Bacteroidota</taxon>
        <taxon>Sphingobacteriia</taxon>
        <taxon>Sphingobacteriales</taxon>
        <taxon>Sphingobacteriaceae</taxon>
        <taxon>Mucilaginibacter</taxon>
    </lineage>
</organism>
<comment type="caution">
    <text evidence="2">The sequence shown here is derived from an EMBL/GenBank/DDBJ whole genome shotgun (WGS) entry which is preliminary data.</text>
</comment>
<dbReference type="RefSeq" id="WP_157543135.1">
    <property type="nucleotide sequence ID" value="NZ_WQLA01000007.1"/>
</dbReference>
<dbReference type="EMBL" id="WQLA01000007">
    <property type="protein sequence ID" value="MVN92823.1"/>
    <property type="molecule type" value="Genomic_DNA"/>
</dbReference>
<evidence type="ECO:0000256" key="1">
    <source>
        <dbReference type="SAM" id="SignalP"/>
    </source>
</evidence>
<sequence length="387" mass="43023">MKFNSIKAFSISGAILLVTAASSCLKDKAVPLYNDEQVAAVNYSWAATADSVQDRLYSSYLSANGKYFKENNADKTTFHYWPNAHALDVMVDAYIRTKNDVYKQRMLSLLNGIKESNGNRFQNNFYDDMEWLALSALRSYEVTNDNAYLDAVNILWTDIKTGRNDIQGGGIGWTKDRNYFKNTPANAPAIIFATRLYRVQKNAADLQIARELYTWLKGKLVDPANGILWDGVNYNNDGVITKNKYTYNQGVFIGAGLELYKTTNEVAYLNDAIRTAKATIQDLELSPGGILKDEGQGDGGLFKGILIRYLTLLVQEPAVPKADKDAMISFLNFNATTLYTQGISRPQLLINSNWKSKPGATIDLTTQLSGMMLLEAAATLSKQGLIK</sequence>
<evidence type="ECO:0000313" key="3">
    <source>
        <dbReference type="Proteomes" id="UP000434850"/>
    </source>
</evidence>
<dbReference type="OrthoDB" id="2505409at2"/>
<keyword evidence="2" id="KW-0378">Hydrolase</keyword>